<dbReference type="NCBIfam" id="TIGR00587">
    <property type="entry name" value="nfo"/>
    <property type="match status" value="1"/>
</dbReference>
<evidence type="ECO:0000259" key="10">
    <source>
        <dbReference type="Pfam" id="PF01261"/>
    </source>
</evidence>
<dbReference type="GO" id="GO:0003906">
    <property type="term" value="F:DNA-(apurinic or apyrimidinic site) endonuclease activity"/>
    <property type="evidence" value="ECO:0007669"/>
    <property type="project" value="TreeGrafter"/>
</dbReference>
<dbReference type="GO" id="GO:0005739">
    <property type="term" value="C:mitochondrion"/>
    <property type="evidence" value="ECO:0007669"/>
    <property type="project" value="TreeGrafter"/>
</dbReference>
<dbReference type="HAMAP" id="MF_00152">
    <property type="entry name" value="Nfo"/>
    <property type="match status" value="1"/>
</dbReference>
<dbReference type="SMART" id="SM00518">
    <property type="entry name" value="AP2Ec"/>
    <property type="match status" value="1"/>
</dbReference>
<dbReference type="GO" id="GO:0008270">
    <property type="term" value="F:zinc ion binding"/>
    <property type="evidence" value="ECO:0007669"/>
    <property type="project" value="InterPro"/>
</dbReference>
<evidence type="ECO:0000313" key="11">
    <source>
        <dbReference type="EMBL" id="OCL13397.1"/>
    </source>
</evidence>
<evidence type="ECO:0000256" key="5">
    <source>
        <dbReference type="ARBA" id="ARBA00022763"/>
    </source>
</evidence>
<dbReference type="PANTHER" id="PTHR21445">
    <property type="entry name" value="ENDONUCLEASE IV ENDODEOXYRIBONUCLEASE IV"/>
    <property type="match status" value="1"/>
</dbReference>
<dbReference type="PANTHER" id="PTHR21445:SF0">
    <property type="entry name" value="APURINIC-APYRIMIDINIC ENDONUCLEASE"/>
    <property type="match status" value="1"/>
</dbReference>
<reference evidence="11 12" key="1">
    <citation type="journal article" date="2016" name="Nat. Commun.">
        <title>Ectomycorrhizal ecology is imprinted in the genome of the dominant symbiotic fungus Cenococcum geophilum.</title>
        <authorList>
            <consortium name="DOE Joint Genome Institute"/>
            <person name="Peter M."/>
            <person name="Kohler A."/>
            <person name="Ohm R.A."/>
            <person name="Kuo A."/>
            <person name="Krutzmann J."/>
            <person name="Morin E."/>
            <person name="Arend M."/>
            <person name="Barry K.W."/>
            <person name="Binder M."/>
            <person name="Choi C."/>
            <person name="Clum A."/>
            <person name="Copeland A."/>
            <person name="Grisel N."/>
            <person name="Haridas S."/>
            <person name="Kipfer T."/>
            <person name="LaButti K."/>
            <person name="Lindquist E."/>
            <person name="Lipzen A."/>
            <person name="Maire R."/>
            <person name="Meier B."/>
            <person name="Mihaltcheva S."/>
            <person name="Molinier V."/>
            <person name="Murat C."/>
            <person name="Poggeler S."/>
            <person name="Quandt C.A."/>
            <person name="Sperisen C."/>
            <person name="Tritt A."/>
            <person name="Tisserant E."/>
            <person name="Crous P.W."/>
            <person name="Henrissat B."/>
            <person name="Nehls U."/>
            <person name="Egli S."/>
            <person name="Spatafora J.W."/>
            <person name="Grigoriev I.V."/>
            <person name="Martin F.M."/>
        </authorList>
    </citation>
    <scope>NUCLEOTIDE SEQUENCE [LARGE SCALE GENOMIC DNA]</scope>
    <source>
        <strain evidence="11 12">CBS 207.34</strain>
    </source>
</reference>
<dbReference type="GO" id="GO:0006284">
    <property type="term" value="P:base-excision repair"/>
    <property type="evidence" value="ECO:0007669"/>
    <property type="project" value="TreeGrafter"/>
</dbReference>
<feature type="region of interest" description="Disordered" evidence="9">
    <location>
        <begin position="1"/>
        <end position="81"/>
    </location>
</feature>
<keyword evidence="4" id="KW-0479">Metal-binding</keyword>
<sequence length="478" mass="52017">MGRQSSSAVTSANLTEQIETETAIQDKSGSRKRKAESTIQSTKKTKRVSAVAKVSYAEDSSDEAEVTPKATPKKGKKHHEIPVEERSEVEVTITKKVQRKRKTKEDLEAEAMALAARTVGSKLLVGAHVSGAGGVHNSIANCVKIGGNAFAVFLKSQRKWANPALSTEHITLFKAACKTHNITPSNTAVPHGSYLVNLAHTDPARTTQAYDAFVDDLSRCQKLGISLYNFHPGNSASSTREEAIAHIASNLNRAHADPSTGTVITLLETMASLGNTIGGTFEDLASIIALVNDKSRVGVCLDTCHVFAAGYDLRTPETFSATMSAFNKVIGLNYLKALHVNDSKAPLSSHRDLHANIGTGFLGLRAFHNIVNEPRLWGLPMVLETPIDVINADGKKDEDKGIWAREIKLLESLVGMDIDSKEFLELEENLQKQGIKEREKVQDQVERKKVKDTKSKAKGKGKKAKKQESDEEGLSDEE</sequence>
<dbReference type="GO" id="GO:0008081">
    <property type="term" value="F:phosphoric diester hydrolase activity"/>
    <property type="evidence" value="ECO:0007669"/>
    <property type="project" value="TreeGrafter"/>
</dbReference>
<feature type="region of interest" description="Disordered" evidence="9">
    <location>
        <begin position="434"/>
        <end position="478"/>
    </location>
</feature>
<feature type="domain" description="Xylose isomerase-like TIM barrel" evidence="10">
    <location>
        <begin position="140"/>
        <end position="411"/>
    </location>
</feature>
<dbReference type="OrthoDB" id="7663182at2759"/>
<feature type="compositionally biased region" description="Acidic residues" evidence="9">
    <location>
        <begin position="469"/>
        <end position="478"/>
    </location>
</feature>
<evidence type="ECO:0000256" key="7">
    <source>
        <dbReference type="ARBA" id="ARBA00022833"/>
    </source>
</evidence>
<evidence type="ECO:0000256" key="4">
    <source>
        <dbReference type="ARBA" id="ARBA00022723"/>
    </source>
</evidence>
<keyword evidence="7" id="KW-0862">Zinc</keyword>
<feature type="compositionally biased region" description="Basic residues" evidence="9">
    <location>
        <begin position="456"/>
        <end position="465"/>
    </location>
</feature>
<keyword evidence="11" id="KW-0255">Endonuclease</keyword>
<feature type="compositionally biased region" description="Basic and acidic residues" evidence="9">
    <location>
        <begin position="434"/>
        <end position="455"/>
    </location>
</feature>
<accession>A0A8E2JY41</accession>
<dbReference type="CDD" id="cd00019">
    <property type="entry name" value="AP2Ec"/>
    <property type="match status" value="1"/>
</dbReference>
<dbReference type="Gene3D" id="3.20.20.150">
    <property type="entry name" value="Divalent-metal-dependent TIM barrel enzymes"/>
    <property type="match status" value="1"/>
</dbReference>
<dbReference type="GO" id="GO:0005634">
    <property type="term" value="C:nucleus"/>
    <property type="evidence" value="ECO:0007669"/>
    <property type="project" value="TreeGrafter"/>
</dbReference>
<proteinExistence type="inferred from homology"/>
<keyword evidence="12" id="KW-1185">Reference proteome</keyword>
<evidence type="ECO:0000256" key="9">
    <source>
        <dbReference type="SAM" id="MobiDB-lite"/>
    </source>
</evidence>
<evidence type="ECO:0000313" key="12">
    <source>
        <dbReference type="Proteomes" id="UP000250140"/>
    </source>
</evidence>
<comment type="similarity">
    <text evidence="2">Belongs to the AP endonuclease 2 family.</text>
</comment>
<feature type="compositionally biased region" description="Polar residues" evidence="9">
    <location>
        <begin position="1"/>
        <end position="27"/>
    </location>
</feature>
<comment type="cofactor">
    <cofactor evidence="1">
        <name>Zn(2+)</name>
        <dbReference type="ChEBI" id="CHEBI:29105"/>
    </cofactor>
</comment>
<dbReference type="InterPro" id="IPR036237">
    <property type="entry name" value="Xyl_isomerase-like_sf"/>
</dbReference>
<keyword evidence="11" id="KW-0540">Nuclease</keyword>
<dbReference type="PROSITE" id="PS51432">
    <property type="entry name" value="AP_NUCLEASE_F2_4"/>
    <property type="match status" value="1"/>
</dbReference>
<gene>
    <name evidence="11" type="ORF">AOQ84DRAFT_332731</name>
</gene>
<name>A0A8E2JY41_9PEZI</name>
<evidence type="ECO:0000256" key="1">
    <source>
        <dbReference type="ARBA" id="ARBA00001947"/>
    </source>
</evidence>
<protein>
    <recommendedName>
        <fullName evidence="3">Apurinic-apyrimidinic endonuclease 1</fullName>
    </recommendedName>
</protein>
<evidence type="ECO:0000256" key="8">
    <source>
        <dbReference type="ARBA" id="ARBA00023204"/>
    </source>
</evidence>
<keyword evidence="8" id="KW-0234">DNA repair</keyword>
<dbReference type="SUPFAM" id="SSF51658">
    <property type="entry name" value="Xylose isomerase-like"/>
    <property type="match status" value="1"/>
</dbReference>
<dbReference type="GO" id="GO:0003677">
    <property type="term" value="F:DNA binding"/>
    <property type="evidence" value="ECO:0007669"/>
    <property type="project" value="InterPro"/>
</dbReference>
<dbReference type="EMBL" id="KV748728">
    <property type="protein sequence ID" value="OCL13397.1"/>
    <property type="molecule type" value="Genomic_DNA"/>
</dbReference>
<dbReference type="FunFam" id="3.20.20.150:FF:000001">
    <property type="entry name" value="Probable endonuclease 4"/>
    <property type="match status" value="1"/>
</dbReference>
<organism evidence="11 12">
    <name type="scientific">Glonium stellatum</name>
    <dbReference type="NCBI Taxonomy" id="574774"/>
    <lineage>
        <taxon>Eukaryota</taxon>
        <taxon>Fungi</taxon>
        <taxon>Dikarya</taxon>
        <taxon>Ascomycota</taxon>
        <taxon>Pezizomycotina</taxon>
        <taxon>Dothideomycetes</taxon>
        <taxon>Pleosporomycetidae</taxon>
        <taxon>Gloniales</taxon>
        <taxon>Gloniaceae</taxon>
        <taxon>Glonium</taxon>
    </lineage>
</organism>
<dbReference type="InterPro" id="IPR001719">
    <property type="entry name" value="AP_endonuc_2"/>
</dbReference>
<evidence type="ECO:0000256" key="3">
    <source>
        <dbReference type="ARBA" id="ARBA00021759"/>
    </source>
</evidence>
<evidence type="ECO:0000256" key="2">
    <source>
        <dbReference type="ARBA" id="ARBA00005340"/>
    </source>
</evidence>
<dbReference type="Pfam" id="PF01261">
    <property type="entry name" value="AP_endonuc_2"/>
    <property type="match status" value="1"/>
</dbReference>
<dbReference type="InterPro" id="IPR013022">
    <property type="entry name" value="Xyl_isomerase-like_TIM-brl"/>
</dbReference>
<dbReference type="InterPro" id="IPR018246">
    <property type="entry name" value="AP_endonuc_F2_Zn_BS"/>
</dbReference>
<keyword evidence="6" id="KW-0378">Hydrolase</keyword>
<dbReference type="Proteomes" id="UP000250140">
    <property type="component" value="Unassembled WGS sequence"/>
</dbReference>
<dbReference type="PROSITE" id="PS00730">
    <property type="entry name" value="AP_NUCLEASE_F2_2"/>
    <property type="match status" value="1"/>
</dbReference>
<keyword evidence="5" id="KW-0227">DNA damage</keyword>
<evidence type="ECO:0000256" key="6">
    <source>
        <dbReference type="ARBA" id="ARBA00022801"/>
    </source>
</evidence>
<dbReference type="AlphaFoldDB" id="A0A8E2JY41"/>